<keyword evidence="1" id="KW-1015">Disulfide bond</keyword>
<dbReference type="InterPro" id="IPR001507">
    <property type="entry name" value="ZP_dom"/>
</dbReference>
<evidence type="ECO:0000256" key="2">
    <source>
        <dbReference type="SAM" id="MobiDB-lite"/>
    </source>
</evidence>
<evidence type="ECO:0000259" key="4">
    <source>
        <dbReference type="PROSITE" id="PS51034"/>
    </source>
</evidence>
<dbReference type="Proteomes" id="UP000677054">
    <property type="component" value="Unassembled WGS sequence"/>
</dbReference>
<feature type="region of interest" description="Disordered" evidence="2">
    <location>
        <begin position="51"/>
        <end position="104"/>
    </location>
</feature>
<dbReference type="AlphaFoldDB" id="A0A7R9FSR9"/>
<feature type="domain" description="ZP" evidence="4">
    <location>
        <begin position="185"/>
        <end position="499"/>
    </location>
</feature>
<dbReference type="OrthoDB" id="6333343at2759"/>
<keyword evidence="3" id="KW-0812">Transmembrane</keyword>
<dbReference type="Gene3D" id="2.60.40.4100">
    <property type="entry name" value="Zona pellucida, ZP-C domain"/>
    <property type="match status" value="1"/>
</dbReference>
<dbReference type="InterPro" id="IPR055355">
    <property type="entry name" value="ZP-C"/>
</dbReference>
<keyword evidence="3" id="KW-0472">Membrane</keyword>
<dbReference type="Pfam" id="PF00100">
    <property type="entry name" value="Zona_pellucida"/>
    <property type="match status" value="1"/>
</dbReference>
<dbReference type="EMBL" id="CAJPEV010005470">
    <property type="protein sequence ID" value="CAG0903190.1"/>
    <property type="molecule type" value="Genomic_DNA"/>
</dbReference>
<reference evidence="5" key="1">
    <citation type="submission" date="2020-11" db="EMBL/GenBank/DDBJ databases">
        <authorList>
            <person name="Tran Van P."/>
        </authorList>
    </citation>
    <scope>NUCLEOTIDE SEQUENCE</scope>
</reference>
<feature type="compositionally biased region" description="Basic and acidic residues" evidence="2">
    <location>
        <begin position="332"/>
        <end position="346"/>
    </location>
</feature>
<protein>
    <recommendedName>
        <fullName evidence="4">ZP domain-containing protein</fullName>
    </recommendedName>
</protein>
<keyword evidence="3" id="KW-1133">Transmembrane helix</keyword>
<dbReference type="EMBL" id="LR904987">
    <property type="protein sequence ID" value="CAD7253215.1"/>
    <property type="molecule type" value="Genomic_DNA"/>
</dbReference>
<gene>
    <name evidence="5" type="ORF">DSTB1V02_LOCUS12965</name>
</gene>
<feature type="transmembrane region" description="Helical" evidence="3">
    <location>
        <begin position="617"/>
        <end position="641"/>
    </location>
</feature>
<organism evidence="5">
    <name type="scientific">Darwinula stevensoni</name>
    <dbReference type="NCBI Taxonomy" id="69355"/>
    <lineage>
        <taxon>Eukaryota</taxon>
        <taxon>Metazoa</taxon>
        <taxon>Ecdysozoa</taxon>
        <taxon>Arthropoda</taxon>
        <taxon>Crustacea</taxon>
        <taxon>Oligostraca</taxon>
        <taxon>Ostracoda</taxon>
        <taxon>Podocopa</taxon>
        <taxon>Podocopida</taxon>
        <taxon>Darwinulocopina</taxon>
        <taxon>Darwinuloidea</taxon>
        <taxon>Darwinulidae</taxon>
        <taxon>Darwinula</taxon>
    </lineage>
</organism>
<keyword evidence="6" id="KW-1185">Reference proteome</keyword>
<dbReference type="PANTHER" id="PTHR46560">
    <property type="entry name" value="CYPHER, ISOFORM B"/>
    <property type="match status" value="1"/>
</dbReference>
<dbReference type="SMART" id="SM00241">
    <property type="entry name" value="ZP"/>
    <property type="match status" value="1"/>
</dbReference>
<name>A0A7R9FSR9_9CRUS</name>
<proteinExistence type="predicted"/>
<dbReference type="PANTHER" id="PTHR46560:SF3">
    <property type="entry name" value="ZP DOMAIN-CONTAINING PROTEIN"/>
    <property type="match status" value="1"/>
</dbReference>
<evidence type="ECO:0000313" key="6">
    <source>
        <dbReference type="Proteomes" id="UP000677054"/>
    </source>
</evidence>
<feature type="compositionally biased region" description="Polar residues" evidence="2">
    <location>
        <begin position="88"/>
        <end position="104"/>
    </location>
</feature>
<evidence type="ECO:0000256" key="1">
    <source>
        <dbReference type="ARBA" id="ARBA00023157"/>
    </source>
</evidence>
<feature type="compositionally biased region" description="Low complexity" evidence="2">
    <location>
        <begin position="61"/>
        <end position="74"/>
    </location>
</feature>
<sequence>MGKMGGRMGKGWGGGRAVSVSAVLNYGFFSVLSNDLISQVYVTSGAKDKVKEKEPLVEALTTPKAPAPTSKAPAPTSPPPAPSEARSSDVTSLTPSSTVTQRFQGEVNTGRVPEDFAAAGSQIHNSEVVLLGDDGVYTNGLTGEKGTGGDWNFRGPGIGNALGWTDRGSYTRRLNMTRVEHIEAECQDDFMKLYVRFNGTFAGLIYSSGYSYDPDCIYINGTGRTAYEFYIQLNRCGTLGGNNHNQVDKSRSTPTKNFMWNTVTVQYNSMIEEEWDEHFKVTCEYGYDFWKTVTFPMLDVHMQNAVERPKPKPIPKPKPGEGFLQGESQIQEPHEQESQVENKESPLQESPSTPKWVATGNPVVFTLTPPECFMEIRYGYGTNGNRITGPVRVGDPLTLVIFMRSQYEGFDIVVNNCYAHNGANKRIPLIDRLGCPVDEKLISSFQGTWSNDGVYETQVYAYLKAFRFTGSPALYLECEVRMCHGYCPSQPCHWRSAGRRRRSILEGEDARIIEGDSLELDGENGTLSETLSLFQALEVLKDAVIPAQGQSANSSTSSDATRGMGSGCGVDWGRMVVDVGLIGVGWLWMRGRRGVDWGLCVAEVLRDPETFCLKTGIFTALCGAAGLLVLLLSTISCCLCVRLRRSSKDSDDRLERAADFVPPSKRRLR</sequence>
<evidence type="ECO:0000256" key="3">
    <source>
        <dbReference type="SAM" id="Phobius"/>
    </source>
</evidence>
<accession>A0A7R9FSR9</accession>
<dbReference type="InterPro" id="IPR042235">
    <property type="entry name" value="ZP-C_dom"/>
</dbReference>
<feature type="region of interest" description="Disordered" evidence="2">
    <location>
        <begin position="330"/>
        <end position="354"/>
    </location>
</feature>
<dbReference type="PROSITE" id="PS51034">
    <property type="entry name" value="ZP_2"/>
    <property type="match status" value="1"/>
</dbReference>
<evidence type="ECO:0000313" key="5">
    <source>
        <dbReference type="EMBL" id="CAD7253215.1"/>
    </source>
</evidence>